<protein>
    <submittedName>
        <fullName evidence="2">Uncharacterized protein</fullName>
    </submittedName>
</protein>
<reference evidence="2" key="1">
    <citation type="submission" date="2020-06" db="EMBL/GenBank/DDBJ databases">
        <title>Characterization of fructooligosaccharide metabolism and fructooligosaccharide-degrading enzymes in human commensal butyrate producers.</title>
        <authorList>
            <person name="Tanno H."/>
            <person name="Fujii T."/>
            <person name="Hirano K."/>
            <person name="Maeno S."/>
            <person name="Tonozuka T."/>
            <person name="Sakamoto M."/>
            <person name="Ohkuma M."/>
            <person name="Tochio T."/>
            <person name="Endo A."/>
        </authorList>
    </citation>
    <scope>NUCLEOTIDE SEQUENCE</scope>
    <source>
        <strain evidence="2">JCM 17466</strain>
    </source>
</reference>
<keyword evidence="1" id="KW-0472">Membrane</keyword>
<evidence type="ECO:0000313" key="3">
    <source>
        <dbReference type="Proteomes" id="UP000613208"/>
    </source>
</evidence>
<feature type="transmembrane region" description="Helical" evidence="1">
    <location>
        <begin position="6"/>
        <end position="27"/>
    </location>
</feature>
<comment type="caution">
    <text evidence="2">The sequence shown here is derived from an EMBL/GenBank/DDBJ whole genome shotgun (WGS) entry which is preliminary data.</text>
</comment>
<organism evidence="2 3">
    <name type="scientific">Anaerostipes butyraticus</name>
    <dbReference type="NCBI Taxonomy" id="645466"/>
    <lineage>
        <taxon>Bacteria</taxon>
        <taxon>Bacillati</taxon>
        <taxon>Bacillota</taxon>
        <taxon>Clostridia</taxon>
        <taxon>Lachnospirales</taxon>
        <taxon>Lachnospiraceae</taxon>
        <taxon>Anaerostipes</taxon>
    </lineage>
</organism>
<keyword evidence="1" id="KW-0812">Transmembrane</keyword>
<evidence type="ECO:0000256" key="1">
    <source>
        <dbReference type="SAM" id="Phobius"/>
    </source>
</evidence>
<name>A0A916QA59_9FIRM</name>
<evidence type="ECO:0000313" key="2">
    <source>
        <dbReference type="EMBL" id="GFO84858.1"/>
    </source>
</evidence>
<gene>
    <name evidence="2" type="ORF">ANBU17_12050</name>
</gene>
<keyword evidence="3" id="KW-1185">Reference proteome</keyword>
<dbReference type="AlphaFoldDB" id="A0A916QA59"/>
<proteinExistence type="predicted"/>
<accession>A0A916QA59</accession>
<dbReference type="Proteomes" id="UP000613208">
    <property type="component" value="Unassembled WGS sequence"/>
</dbReference>
<sequence length="118" mass="13814">MQLILHYIPYVLLFAAATALIYGWGLWRTMRQKQDLSNMLSSKGITKVRKTLRKNGPMTRAELEPVVKNLTAKQPFQSRRLAVTNPGEFLNSILPYMLKQKMITEERKNGKILYRYRK</sequence>
<dbReference type="EMBL" id="BLYI01000027">
    <property type="protein sequence ID" value="GFO84858.1"/>
    <property type="molecule type" value="Genomic_DNA"/>
</dbReference>
<keyword evidence="1" id="KW-1133">Transmembrane helix</keyword>
<dbReference type="RefSeq" id="WP_201310573.1">
    <property type="nucleotide sequence ID" value="NZ_BLYI01000027.1"/>
</dbReference>